<keyword evidence="2" id="KW-1185">Reference proteome</keyword>
<gene>
    <name evidence="1" type="ORF">BDR25DRAFT_356270</name>
</gene>
<dbReference type="EMBL" id="MU003511">
    <property type="protein sequence ID" value="KAF2469549.1"/>
    <property type="molecule type" value="Genomic_DNA"/>
</dbReference>
<reference evidence="1" key="1">
    <citation type="journal article" date="2020" name="Stud. Mycol.">
        <title>101 Dothideomycetes genomes: a test case for predicting lifestyles and emergence of pathogens.</title>
        <authorList>
            <person name="Haridas S."/>
            <person name="Albert R."/>
            <person name="Binder M."/>
            <person name="Bloem J."/>
            <person name="Labutti K."/>
            <person name="Salamov A."/>
            <person name="Andreopoulos B."/>
            <person name="Baker S."/>
            <person name="Barry K."/>
            <person name="Bills G."/>
            <person name="Bluhm B."/>
            <person name="Cannon C."/>
            <person name="Castanera R."/>
            <person name="Culley D."/>
            <person name="Daum C."/>
            <person name="Ezra D."/>
            <person name="Gonzalez J."/>
            <person name="Henrissat B."/>
            <person name="Kuo A."/>
            <person name="Liang C."/>
            <person name="Lipzen A."/>
            <person name="Lutzoni F."/>
            <person name="Magnuson J."/>
            <person name="Mondo S."/>
            <person name="Nolan M."/>
            <person name="Ohm R."/>
            <person name="Pangilinan J."/>
            <person name="Park H.-J."/>
            <person name="Ramirez L."/>
            <person name="Alfaro M."/>
            <person name="Sun H."/>
            <person name="Tritt A."/>
            <person name="Yoshinaga Y."/>
            <person name="Zwiers L.-H."/>
            <person name="Turgeon B."/>
            <person name="Goodwin S."/>
            <person name="Spatafora J."/>
            <person name="Crous P."/>
            <person name="Grigoriev I."/>
        </authorList>
    </citation>
    <scope>NUCLEOTIDE SEQUENCE</scope>
    <source>
        <strain evidence="1">ATCC 200398</strain>
    </source>
</reference>
<dbReference type="Proteomes" id="UP000799755">
    <property type="component" value="Unassembled WGS sequence"/>
</dbReference>
<protein>
    <submittedName>
        <fullName evidence="1">Uncharacterized protein</fullName>
    </submittedName>
</protein>
<proteinExistence type="predicted"/>
<evidence type="ECO:0000313" key="2">
    <source>
        <dbReference type="Proteomes" id="UP000799755"/>
    </source>
</evidence>
<sequence>MFQADQKNKAEQHKQSRQKKINQLIQSIIIPYIISKPIIHLRKPRNSLGAAVVAGTAVTAGNLCLICLSPAGGLRPVTWLAKVPLMPGCMDKTPKVHHRRLGIAPARRTPMPPA</sequence>
<comment type="caution">
    <text evidence="1">The sequence shown here is derived from an EMBL/GenBank/DDBJ whole genome shotgun (WGS) entry which is preliminary data.</text>
</comment>
<accession>A0ACB6QRA2</accession>
<organism evidence="1 2">
    <name type="scientific">Lindgomyces ingoldianus</name>
    <dbReference type="NCBI Taxonomy" id="673940"/>
    <lineage>
        <taxon>Eukaryota</taxon>
        <taxon>Fungi</taxon>
        <taxon>Dikarya</taxon>
        <taxon>Ascomycota</taxon>
        <taxon>Pezizomycotina</taxon>
        <taxon>Dothideomycetes</taxon>
        <taxon>Pleosporomycetidae</taxon>
        <taxon>Pleosporales</taxon>
        <taxon>Lindgomycetaceae</taxon>
        <taxon>Lindgomyces</taxon>
    </lineage>
</organism>
<name>A0ACB6QRA2_9PLEO</name>
<evidence type="ECO:0000313" key="1">
    <source>
        <dbReference type="EMBL" id="KAF2469549.1"/>
    </source>
</evidence>